<organism evidence="3">
    <name type="scientific">Schistocephalus solidus</name>
    <name type="common">Tapeworm</name>
    <dbReference type="NCBI Taxonomy" id="70667"/>
    <lineage>
        <taxon>Eukaryota</taxon>
        <taxon>Metazoa</taxon>
        <taxon>Spiralia</taxon>
        <taxon>Lophotrochozoa</taxon>
        <taxon>Platyhelminthes</taxon>
        <taxon>Cestoda</taxon>
        <taxon>Eucestoda</taxon>
        <taxon>Diphyllobothriidea</taxon>
        <taxon>Diphyllobothriidae</taxon>
        <taxon>Schistocephalus</taxon>
    </lineage>
</organism>
<evidence type="ECO:0000313" key="3">
    <source>
        <dbReference type="WBParaSite" id="SSLN_0001110601-mRNA-1"/>
    </source>
</evidence>
<dbReference type="Proteomes" id="UP000275846">
    <property type="component" value="Unassembled WGS sequence"/>
</dbReference>
<evidence type="ECO:0000313" key="1">
    <source>
        <dbReference type="EMBL" id="VDL97075.1"/>
    </source>
</evidence>
<name>A0A183T2J2_SCHSO</name>
<protein>
    <submittedName>
        <fullName evidence="3">Protein kinase domain-containing protein</fullName>
    </submittedName>
</protein>
<dbReference type="AlphaFoldDB" id="A0A183T2J2"/>
<accession>A0A183T2J2</accession>
<keyword evidence="2" id="KW-1185">Reference proteome</keyword>
<dbReference type="EMBL" id="UYSU01036029">
    <property type="protein sequence ID" value="VDL97075.1"/>
    <property type="molecule type" value="Genomic_DNA"/>
</dbReference>
<sequence length="1153" mass="129903">MRSGMRGPMLGEGIKGFLDHFHKRPFVNLVAVDFTAQCLSVADYFNYFGDHQIPQLRHLSLSLYHLSGLLLSAGIDTEVDCFPSLDDESIRFTEHWCHSCYFSVLHHLRNAWQIALFDCCLFVEKTPATSINQICPFQIFVNCEYPSSHSFYRKNTGHYFPALELLVIEWFELDGYVRHLSKYNSLFPTARIHFSVHKDCRVVGWNRCGACTLQPSARKELAFASSLDYITAAVAPVVNFREPIIIRTDGPLRRSAIEEALLKADVGVSHLQCCTCSVPEYLLEILSRDFGTAATVKVLPLLAPQRKTLVSLEISADLVFGCLTDEHAQRQVLSLRGELPNFSNQLNQKLEDLQAFGDNTTVNCRTPRRPPQDWFVDNDADTSSLLAEQNGLHKANMDFRTDVNKAAFFRCRHLVQPRMREISDDWMVRKAEEIQGCYAMLMDAYCEMRTEIRFAHRTVVHLISIRRMQVPTHVSVVTQRCAQDERRTSIVYMHVRPSGCLALENPGCPLRSIIFKADSHLTALDALCDRTNKLFSQLASHTLSPSTEPGQKAVAARASLINLASCDMSATTCFGDDCALNTETEVEMQIGCANFGLKLSADKTVVIHQPPPSPETIFLESMPTAPDSQLWTTSLILEAHSMYYSQFASMASEQGFEVRVSDGHSAPSICQAAIQTTAVRKRLRKYLSRLDQSNFDLAIPKFALNNPITVFLDEGWAEKRQVIRQLLRCSADPASELTLLNGGPVRNKGVKSVLKEFAGMPLLNVVAVDFSAQPLSVADYFSFFGSHHLPGLRRLRLSLHHVSKLLRTADVNTEVGCFYSLEEAHICFVGNWCCGCFHSVLNRLQNTRGLSLFGCSFSMHEISCFPTEINSSFQNLRKLRTTFTLLSPKERHKGMQFPSLELVVLNRSEVFDYLKNTWKYIALFPGARIHFFLPRELLDSDRNDYEDCALQTTTDMTLKFADTNGTSSGSSAVRLMGCSEFYFRDERIVPLSVKDVYLQFYRDFSDENFKRSDIEEILQKADAGISHLRCSSEGLHTSTLSQNLQRVARLKFLPLLAAQKHALASLDISEELLYGCLTDQQALRQTVCLHGQLPNDCWKEFALEARNIALGTSRQPFYYASICTSWVGAGILSPSVSHSLPRRIYEVGRDACL</sequence>
<reference evidence="3" key="1">
    <citation type="submission" date="2016-06" db="UniProtKB">
        <authorList>
            <consortium name="WormBaseParasite"/>
        </authorList>
    </citation>
    <scope>IDENTIFICATION</scope>
</reference>
<evidence type="ECO:0000313" key="2">
    <source>
        <dbReference type="Proteomes" id="UP000275846"/>
    </source>
</evidence>
<dbReference type="WBParaSite" id="SSLN_0001110601-mRNA-1">
    <property type="protein sequence ID" value="SSLN_0001110601-mRNA-1"/>
    <property type="gene ID" value="SSLN_0001110601"/>
</dbReference>
<reference evidence="1 2" key="2">
    <citation type="submission" date="2018-11" db="EMBL/GenBank/DDBJ databases">
        <authorList>
            <consortium name="Pathogen Informatics"/>
        </authorList>
    </citation>
    <scope>NUCLEOTIDE SEQUENCE [LARGE SCALE GENOMIC DNA]</scope>
    <source>
        <strain evidence="1 2">NST_G2</strain>
    </source>
</reference>
<gene>
    <name evidence="1" type="ORF">SSLN_LOCUS10690</name>
</gene>
<proteinExistence type="predicted"/>